<feature type="region of interest" description="Disordered" evidence="1">
    <location>
        <begin position="17"/>
        <end position="72"/>
    </location>
</feature>
<dbReference type="InterPro" id="IPR053139">
    <property type="entry name" value="Surface_bspA-like"/>
</dbReference>
<evidence type="ECO:0000256" key="1">
    <source>
        <dbReference type="SAM" id="MobiDB-lite"/>
    </source>
</evidence>
<organism evidence="2 3">
    <name type="scientific">Candidatus Stercoripulliclostridium pullicola</name>
    <dbReference type="NCBI Taxonomy" id="2840953"/>
    <lineage>
        <taxon>Bacteria</taxon>
        <taxon>Bacillati</taxon>
        <taxon>Bacillota</taxon>
        <taxon>Clostridia</taxon>
        <taxon>Eubacteriales</taxon>
        <taxon>Candidatus Stercoripulliclostridium</taxon>
    </lineage>
</organism>
<reference evidence="2" key="1">
    <citation type="submission" date="2020-10" db="EMBL/GenBank/DDBJ databases">
        <authorList>
            <person name="Gilroy R."/>
        </authorList>
    </citation>
    <scope>NUCLEOTIDE SEQUENCE</scope>
    <source>
        <strain evidence="2">517</strain>
    </source>
</reference>
<dbReference type="EMBL" id="JADINF010000139">
    <property type="protein sequence ID" value="MBO8424450.1"/>
    <property type="molecule type" value="Genomic_DNA"/>
</dbReference>
<feature type="compositionally biased region" description="Polar residues" evidence="1">
    <location>
        <begin position="17"/>
        <end position="36"/>
    </location>
</feature>
<dbReference type="PANTHER" id="PTHR45661">
    <property type="entry name" value="SURFACE ANTIGEN"/>
    <property type="match status" value="1"/>
</dbReference>
<dbReference type="InterPro" id="IPR026906">
    <property type="entry name" value="LRR_5"/>
</dbReference>
<gene>
    <name evidence="2" type="ORF">IAB16_05480</name>
</gene>
<dbReference type="SUPFAM" id="SSF52058">
    <property type="entry name" value="L domain-like"/>
    <property type="match status" value="1"/>
</dbReference>
<dbReference type="AlphaFoldDB" id="A0A940IDH5"/>
<comment type="caution">
    <text evidence="2">The sequence shown here is derived from an EMBL/GenBank/DDBJ whole genome shotgun (WGS) entry which is preliminary data.</text>
</comment>
<dbReference type="Proteomes" id="UP000727857">
    <property type="component" value="Unassembled WGS sequence"/>
</dbReference>
<proteinExistence type="predicted"/>
<sequence length="493" mass="51540">MLIAAILCVAVACDDNSGTQNIDNGTNQSGTNTDDSGGNDKDDGTGGEVVTPPEGGDDETEEGGEVTPTSDGVFTYALNADGETYTVRGAIDKNSSEYAIPAIFGGKPVTAIESEAFRRSDYLVAVSIPATVTDIGERAFSLCRDLETVTFEEGSELNAIGARAFFECESLDNVKLPAGLKYVGAGAFEGCYSLMDLTVPASVERIGKDAFECAYTDSVATSGIVYFGKVAYKYVNIYDEGQSAPAVDAVIKEGTVAIADSAFEGMTELISVTVPASVTHIGADAFTSTGLASITVDKANTVYYSESNAILTYNTATLVKGTASTVIPDSVAAIADNAFKGVTGLVNIVIPVRVTTIGACAFENCASLETVTLNSAVTVIPDGAFRNCTALKEIKIEKPVKEIAGTAFSGCTALKTVWIDSPDVIIACNMSLEAGHLLEAAETVYVSDRAFVIEGEDGEESEDPRKQEAAYLVAFFDKGASSDGYTVWTRKAA</sequence>
<evidence type="ECO:0000313" key="2">
    <source>
        <dbReference type="EMBL" id="MBO8424450.1"/>
    </source>
</evidence>
<protein>
    <submittedName>
        <fullName evidence="2">Leucine-rich repeat domain-containing protein</fullName>
    </submittedName>
</protein>
<accession>A0A940IDH5</accession>
<name>A0A940IDH5_9FIRM</name>
<dbReference type="InterPro" id="IPR032675">
    <property type="entry name" value="LRR_dom_sf"/>
</dbReference>
<dbReference type="Gene3D" id="3.80.10.10">
    <property type="entry name" value="Ribonuclease Inhibitor"/>
    <property type="match status" value="1"/>
</dbReference>
<dbReference type="PANTHER" id="PTHR45661:SF3">
    <property type="entry name" value="IG-LIKE DOMAIN-CONTAINING PROTEIN"/>
    <property type="match status" value="1"/>
</dbReference>
<reference evidence="2" key="2">
    <citation type="journal article" date="2021" name="PeerJ">
        <title>Extensive microbial diversity within the chicken gut microbiome revealed by metagenomics and culture.</title>
        <authorList>
            <person name="Gilroy R."/>
            <person name="Ravi A."/>
            <person name="Getino M."/>
            <person name="Pursley I."/>
            <person name="Horton D.L."/>
            <person name="Alikhan N.F."/>
            <person name="Baker D."/>
            <person name="Gharbi K."/>
            <person name="Hall N."/>
            <person name="Watson M."/>
            <person name="Adriaenssens E.M."/>
            <person name="Foster-Nyarko E."/>
            <person name="Jarju S."/>
            <person name="Secka A."/>
            <person name="Antonio M."/>
            <person name="Oren A."/>
            <person name="Chaudhuri R.R."/>
            <person name="La Ragione R."/>
            <person name="Hildebrand F."/>
            <person name="Pallen M.J."/>
        </authorList>
    </citation>
    <scope>NUCLEOTIDE SEQUENCE</scope>
    <source>
        <strain evidence="2">517</strain>
    </source>
</reference>
<feature type="compositionally biased region" description="Acidic residues" evidence="1">
    <location>
        <begin position="55"/>
        <end position="64"/>
    </location>
</feature>
<dbReference type="Pfam" id="PF13306">
    <property type="entry name" value="LRR_5"/>
    <property type="match status" value="3"/>
</dbReference>
<evidence type="ECO:0000313" key="3">
    <source>
        <dbReference type="Proteomes" id="UP000727857"/>
    </source>
</evidence>